<dbReference type="EMBL" id="CAVNYO010000168">
    <property type="protein sequence ID" value="CAK5270619.1"/>
    <property type="molecule type" value="Genomic_DNA"/>
</dbReference>
<feature type="region of interest" description="Disordered" evidence="1">
    <location>
        <begin position="322"/>
        <end position="349"/>
    </location>
</feature>
<feature type="compositionally biased region" description="Gly residues" evidence="1">
    <location>
        <begin position="186"/>
        <end position="196"/>
    </location>
</feature>
<evidence type="ECO:0000313" key="3">
    <source>
        <dbReference type="EMBL" id="CAK5270619.1"/>
    </source>
</evidence>
<dbReference type="AlphaFoldDB" id="A0AAD2H9F5"/>
<keyword evidence="2" id="KW-0812">Transmembrane</keyword>
<feature type="transmembrane region" description="Helical" evidence="2">
    <location>
        <begin position="355"/>
        <end position="376"/>
    </location>
</feature>
<organism evidence="3 4">
    <name type="scientific">Mycena citricolor</name>
    <dbReference type="NCBI Taxonomy" id="2018698"/>
    <lineage>
        <taxon>Eukaryota</taxon>
        <taxon>Fungi</taxon>
        <taxon>Dikarya</taxon>
        <taxon>Basidiomycota</taxon>
        <taxon>Agaricomycotina</taxon>
        <taxon>Agaricomycetes</taxon>
        <taxon>Agaricomycetidae</taxon>
        <taxon>Agaricales</taxon>
        <taxon>Marasmiineae</taxon>
        <taxon>Mycenaceae</taxon>
        <taxon>Mycena</taxon>
    </lineage>
</organism>
<sequence length="702" mass="68631">MSSSRSSSSPVSRQRLHRVVRHALAPVERDTLGIRAPALINLPLPIPTLPIVAGVLTDLIAGLPGPSSTVTPPGNTPTTPASTPTTAAQPPSTSTAGSGSASSGSGAGSSGSGSGAGSSSGSGTGSSSGSGSSTGSGSGTGSGTGTGSSAGSVSGSGSGSGSSSGSGSASSSGSDSSNNTPPASGSGSGSGPGSGAASGSSSSSSSSPASGGSGSGNAIASGASTGSSTSGAAATGATGTGSSASSASLSGTAGGSSAADQGSVASSKQGSSLVNVVSNPDSGVSSAAVAHPTGSTSYFVQGSKTIAVVGTVTFSDGLPTSSATVGSSGGTTGSNGSPNGGTSAGNTPARGTPKFVYPLVGVVGTIIVIASILSFFRRRAVHKRQERRKWWSSANWTEQPRDSGVATVGRASSSRSIRSSFGTAFDHSEFSLQIDDNAPAVPPMVEIRGGPATVPKGDSSLGGRALSPISPVSPSSPSNPVALLISIENSNVFSDQNRRVSAGSLTSTTSSNAQFLTYDRPANNQLVTPDLVVTPMSVRPFSPSESFAFPAPPRERRSNAWTGTGSLRVSTSMPILGRSSLAAEDAFAGEHRQGEASSLTDNPFADPAAIAAATAFDAVETVSRPFAQTLQDEITVQTGDKVKVLAIYDDGWAMVDKLAPGGERAEMGLIPVDCMRRTEETVAAFVEKKRLSAVNATGYAAM</sequence>
<gene>
    <name evidence="3" type="ORF">MYCIT1_LOCUS15185</name>
</gene>
<feature type="compositionally biased region" description="Low complexity" evidence="1">
    <location>
        <begin position="165"/>
        <end position="185"/>
    </location>
</feature>
<keyword evidence="2" id="KW-1133">Transmembrane helix</keyword>
<keyword evidence="4" id="KW-1185">Reference proteome</keyword>
<keyword evidence="2" id="KW-0472">Membrane</keyword>
<evidence type="ECO:0000256" key="2">
    <source>
        <dbReference type="SAM" id="Phobius"/>
    </source>
</evidence>
<feature type="compositionally biased region" description="Gly residues" evidence="1">
    <location>
        <begin position="327"/>
        <end position="343"/>
    </location>
</feature>
<protein>
    <recommendedName>
        <fullName evidence="5">SH3 domain-containing protein</fullName>
    </recommendedName>
</protein>
<evidence type="ECO:0008006" key="5">
    <source>
        <dbReference type="Google" id="ProtNLM"/>
    </source>
</evidence>
<comment type="caution">
    <text evidence="3">The sequence shown here is derived from an EMBL/GenBank/DDBJ whole genome shotgun (WGS) entry which is preliminary data.</text>
</comment>
<feature type="region of interest" description="Disordered" evidence="1">
    <location>
        <begin position="66"/>
        <end position="266"/>
    </location>
</feature>
<dbReference type="Proteomes" id="UP001295794">
    <property type="component" value="Unassembled WGS sequence"/>
</dbReference>
<dbReference type="PANTHER" id="PTHR40903">
    <property type="entry name" value="GLYCINE-RICH CELL WALL STRUCTURAL PROTEIN 1-LIKE"/>
    <property type="match status" value="1"/>
</dbReference>
<evidence type="ECO:0000313" key="4">
    <source>
        <dbReference type="Proteomes" id="UP001295794"/>
    </source>
</evidence>
<feature type="compositionally biased region" description="Gly residues" evidence="1">
    <location>
        <begin position="105"/>
        <end position="164"/>
    </location>
</feature>
<accession>A0AAD2H9F5</accession>
<dbReference type="SUPFAM" id="SSF50044">
    <property type="entry name" value="SH3-domain"/>
    <property type="match status" value="1"/>
</dbReference>
<name>A0AAD2H9F5_9AGAR</name>
<dbReference type="InterPro" id="IPR036028">
    <property type="entry name" value="SH3-like_dom_sf"/>
</dbReference>
<proteinExistence type="predicted"/>
<reference evidence="3" key="1">
    <citation type="submission" date="2023-11" db="EMBL/GenBank/DDBJ databases">
        <authorList>
            <person name="De Vega J J."/>
            <person name="De Vega J J."/>
        </authorList>
    </citation>
    <scope>NUCLEOTIDE SEQUENCE</scope>
</reference>
<evidence type="ECO:0000256" key="1">
    <source>
        <dbReference type="SAM" id="MobiDB-lite"/>
    </source>
</evidence>
<feature type="compositionally biased region" description="Low complexity" evidence="1">
    <location>
        <begin position="66"/>
        <end position="104"/>
    </location>
</feature>
<dbReference type="PANTHER" id="PTHR40903:SF1">
    <property type="entry name" value="HYPHALLY REGULATED CELL WALL PROTEIN 3"/>
    <property type="match status" value="1"/>
</dbReference>
<feature type="compositionally biased region" description="Low complexity" evidence="1">
    <location>
        <begin position="197"/>
        <end position="266"/>
    </location>
</feature>